<feature type="domain" description="Thioredoxin" evidence="2">
    <location>
        <begin position="67"/>
        <end position="154"/>
    </location>
</feature>
<dbReference type="Gene3D" id="3.40.30.10">
    <property type="entry name" value="Glutaredoxin"/>
    <property type="match status" value="1"/>
</dbReference>
<dbReference type="EMBL" id="FLUM01000001">
    <property type="protein sequence ID" value="SBV97465.1"/>
    <property type="molecule type" value="Genomic_DNA"/>
</dbReference>
<reference evidence="3" key="1">
    <citation type="submission" date="2016-04" db="EMBL/GenBank/DDBJ databases">
        <authorList>
            <person name="Evans L.H."/>
            <person name="Alamgir A."/>
            <person name="Owens N."/>
            <person name="Weber N.D."/>
            <person name="Virtaneva K."/>
            <person name="Barbian K."/>
            <person name="Babar A."/>
            <person name="Rosenke K."/>
        </authorList>
    </citation>
    <scope>NUCLEOTIDE SEQUENCE</scope>
    <source>
        <strain evidence="3">86-1</strain>
    </source>
</reference>
<keyword evidence="1" id="KW-0812">Transmembrane</keyword>
<organism evidence="3">
    <name type="scientific">uncultured Dysgonomonas sp</name>
    <dbReference type="NCBI Taxonomy" id="206096"/>
    <lineage>
        <taxon>Bacteria</taxon>
        <taxon>Pseudomonadati</taxon>
        <taxon>Bacteroidota</taxon>
        <taxon>Bacteroidia</taxon>
        <taxon>Bacteroidales</taxon>
        <taxon>Dysgonomonadaceae</taxon>
        <taxon>Dysgonomonas</taxon>
        <taxon>environmental samples</taxon>
    </lineage>
</organism>
<protein>
    <recommendedName>
        <fullName evidence="2">Thioredoxin domain-containing protein</fullName>
    </recommendedName>
</protein>
<keyword evidence="1" id="KW-1133">Transmembrane helix</keyword>
<dbReference type="PANTHER" id="PTHR45663:SF11">
    <property type="entry name" value="GEO12009P1"/>
    <property type="match status" value="1"/>
</dbReference>
<dbReference type="PANTHER" id="PTHR45663">
    <property type="entry name" value="GEO12009P1"/>
    <property type="match status" value="1"/>
</dbReference>
<dbReference type="GO" id="GO:0015035">
    <property type="term" value="F:protein-disulfide reductase activity"/>
    <property type="evidence" value="ECO:0007669"/>
    <property type="project" value="TreeGrafter"/>
</dbReference>
<dbReference type="GO" id="GO:0005737">
    <property type="term" value="C:cytoplasm"/>
    <property type="evidence" value="ECO:0007669"/>
    <property type="project" value="TreeGrafter"/>
</dbReference>
<evidence type="ECO:0000313" key="3">
    <source>
        <dbReference type="EMBL" id="SBV97465.1"/>
    </source>
</evidence>
<dbReference type="InterPro" id="IPR036249">
    <property type="entry name" value="Thioredoxin-like_sf"/>
</dbReference>
<name>A0A212JDZ0_9BACT</name>
<feature type="transmembrane region" description="Helical" evidence="1">
    <location>
        <begin position="29"/>
        <end position="45"/>
    </location>
</feature>
<accession>A0A212JDZ0</accession>
<sequence>MAISYLSPNSAVPYTDKTKRESMRIKPEYFILALIVVISLCYILGNREIENQDQLGTNSSLINITPDKLQDSISMGMSFVLFYQPNSDVCKNMECKLNRLALEKGKMVRFNTVNIKDENDVTDKYNISGTPNILLFKNGQEYKRIMGIVPFSNLEMIYERDLK</sequence>
<dbReference type="InterPro" id="IPR013766">
    <property type="entry name" value="Thioredoxin_domain"/>
</dbReference>
<dbReference type="RefSeq" id="WP_296940267.1">
    <property type="nucleotide sequence ID" value="NZ_LT599032.1"/>
</dbReference>
<dbReference type="Pfam" id="PF00085">
    <property type="entry name" value="Thioredoxin"/>
    <property type="match status" value="1"/>
</dbReference>
<gene>
    <name evidence="3" type="ORF">KL86DYS1_11917</name>
</gene>
<dbReference type="AlphaFoldDB" id="A0A212JDZ0"/>
<dbReference type="CDD" id="cd02947">
    <property type="entry name" value="TRX_family"/>
    <property type="match status" value="1"/>
</dbReference>
<evidence type="ECO:0000256" key="1">
    <source>
        <dbReference type="SAM" id="Phobius"/>
    </source>
</evidence>
<dbReference type="SUPFAM" id="SSF52833">
    <property type="entry name" value="Thioredoxin-like"/>
    <property type="match status" value="1"/>
</dbReference>
<keyword evidence="1" id="KW-0472">Membrane</keyword>
<proteinExistence type="predicted"/>
<evidence type="ECO:0000259" key="2">
    <source>
        <dbReference type="Pfam" id="PF00085"/>
    </source>
</evidence>